<comment type="caution">
    <text evidence="1">The sequence shown here is derived from an EMBL/GenBank/DDBJ whole genome shotgun (WGS) entry which is preliminary data.</text>
</comment>
<organism evidence="1 2">
    <name type="scientific">Synaphobranchus kaupii</name>
    <name type="common">Kaup's arrowtooth eel</name>
    <dbReference type="NCBI Taxonomy" id="118154"/>
    <lineage>
        <taxon>Eukaryota</taxon>
        <taxon>Metazoa</taxon>
        <taxon>Chordata</taxon>
        <taxon>Craniata</taxon>
        <taxon>Vertebrata</taxon>
        <taxon>Euteleostomi</taxon>
        <taxon>Actinopterygii</taxon>
        <taxon>Neopterygii</taxon>
        <taxon>Teleostei</taxon>
        <taxon>Anguilliformes</taxon>
        <taxon>Synaphobranchidae</taxon>
        <taxon>Synaphobranchus</taxon>
    </lineage>
</organism>
<sequence length="98" mass="10863">MHLSPHTPGTRQHCPSWRYRQSPGQAWLSPAFLAHRPALHWQWLSISKLDGSRCASFCLADLALPCRLGRRRESRRWRGLIGGVVGLAAGSPVITPGV</sequence>
<keyword evidence="2" id="KW-1185">Reference proteome</keyword>
<gene>
    <name evidence="1" type="ORF">SKAU_G00312110</name>
</gene>
<dbReference type="AlphaFoldDB" id="A0A9Q1ES05"/>
<protein>
    <submittedName>
        <fullName evidence="1">Uncharacterized protein</fullName>
    </submittedName>
</protein>
<dbReference type="EMBL" id="JAINUF010000013">
    <property type="protein sequence ID" value="KAJ8343882.1"/>
    <property type="molecule type" value="Genomic_DNA"/>
</dbReference>
<dbReference type="Proteomes" id="UP001152622">
    <property type="component" value="Chromosome 13"/>
</dbReference>
<proteinExistence type="predicted"/>
<name>A0A9Q1ES05_SYNKA</name>
<accession>A0A9Q1ES05</accession>
<evidence type="ECO:0000313" key="1">
    <source>
        <dbReference type="EMBL" id="KAJ8343882.1"/>
    </source>
</evidence>
<reference evidence="1" key="1">
    <citation type="journal article" date="2023" name="Science">
        <title>Genome structures resolve the early diversification of teleost fishes.</title>
        <authorList>
            <person name="Parey E."/>
            <person name="Louis A."/>
            <person name="Montfort J."/>
            <person name="Bouchez O."/>
            <person name="Roques C."/>
            <person name="Iampietro C."/>
            <person name="Lluch J."/>
            <person name="Castinel A."/>
            <person name="Donnadieu C."/>
            <person name="Desvignes T."/>
            <person name="Floi Bucao C."/>
            <person name="Jouanno E."/>
            <person name="Wen M."/>
            <person name="Mejri S."/>
            <person name="Dirks R."/>
            <person name="Jansen H."/>
            <person name="Henkel C."/>
            <person name="Chen W.J."/>
            <person name="Zahm M."/>
            <person name="Cabau C."/>
            <person name="Klopp C."/>
            <person name="Thompson A.W."/>
            <person name="Robinson-Rechavi M."/>
            <person name="Braasch I."/>
            <person name="Lecointre G."/>
            <person name="Bobe J."/>
            <person name="Postlethwait J.H."/>
            <person name="Berthelot C."/>
            <person name="Roest Crollius H."/>
            <person name="Guiguen Y."/>
        </authorList>
    </citation>
    <scope>NUCLEOTIDE SEQUENCE</scope>
    <source>
        <strain evidence="1">WJC10195</strain>
    </source>
</reference>
<evidence type="ECO:0000313" key="2">
    <source>
        <dbReference type="Proteomes" id="UP001152622"/>
    </source>
</evidence>